<dbReference type="Gene3D" id="3.30.750.44">
    <property type="match status" value="1"/>
</dbReference>
<dbReference type="SUPFAM" id="SSF47090">
    <property type="entry name" value="PGBD-like"/>
    <property type="match status" value="1"/>
</dbReference>
<dbReference type="STRING" id="519424.AZF04_16045"/>
<reference evidence="8" key="1">
    <citation type="submission" date="2016-02" db="EMBL/GenBank/DDBJ databases">
        <title>Genome sequence of Bacillus trypoxylicola KCTC 13244(T).</title>
        <authorList>
            <person name="Jeong H."/>
            <person name="Park S.-H."/>
            <person name="Choi S.-K."/>
        </authorList>
    </citation>
    <scope>NUCLEOTIDE SEQUENCE [LARGE SCALE GENOMIC DNA]</scope>
    <source>
        <strain evidence="8">KCTC 13244</strain>
    </source>
</reference>
<dbReference type="InterPro" id="IPR055210">
    <property type="entry name" value="CtpA/B_N"/>
</dbReference>
<evidence type="ECO:0000313" key="9">
    <source>
        <dbReference type="Proteomes" id="UP000075806"/>
    </source>
</evidence>
<dbReference type="Gene3D" id="3.90.226.10">
    <property type="entry name" value="2-enoyl-CoA Hydratase, Chain A, domain 1"/>
    <property type="match status" value="1"/>
</dbReference>
<dbReference type="FunFam" id="2.30.42.10:FF:000063">
    <property type="entry name" value="Peptidase, S41 family"/>
    <property type="match status" value="1"/>
</dbReference>
<comment type="caution">
    <text evidence="8">The sequence shown here is derived from an EMBL/GenBank/DDBJ whole genome shotgun (WGS) entry which is preliminary data.</text>
</comment>
<dbReference type="CDD" id="cd06782">
    <property type="entry name" value="cpPDZ_CPP-like"/>
    <property type="match status" value="1"/>
</dbReference>
<dbReference type="SUPFAM" id="SSF52096">
    <property type="entry name" value="ClpP/crotonase"/>
    <property type="match status" value="1"/>
</dbReference>
<comment type="similarity">
    <text evidence="1 5">Belongs to the peptidase S41A family.</text>
</comment>
<dbReference type="Pfam" id="PF22694">
    <property type="entry name" value="CtpB_N-like"/>
    <property type="match status" value="1"/>
</dbReference>
<dbReference type="SMART" id="SM00245">
    <property type="entry name" value="TSPc"/>
    <property type="match status" value="1"/>
</dbReference>
<dbReference type="InterPro" id="IPR005151">
    <property type="entry name" value="Tail-specific_protease"/>
</dbReference>
<dbReference type="InterPro" id="IPR036366">
    <property type="entry name" value="PGBDSf"/>
</dbReference>
<dbReference type="NCBIfam" id="TIGR00225">
    <property type="entry name" value="prc"/>
    <property type="match status" value="1"/>
</dbReference>
<name>A0A161Q928_9BACI</name>
<evidence type="ECO:0000256" key="2">
    <source>
        <dbReference type="ARBA" id="ARBA00022670"/>
    </source>
</evidence>
<accession>A0A161Q928</accession>
<keyword evidence="3 5" id="KW-0378">Hydrolase</keyword>
<gene>
    <name evidence="8" type="ORF">AZF04_16045</name>
</gene>
<keyword evidence="6" id="KW-0472">Membrane</keyword>
<dbReference type="AlphaFoldDB" id="A0A161Q928"/>
<dbReference type="PROSITE" id="PS50106">
    <property type="entry name" value="PDZ"/>
    <property type="match status" value="1"/>
</dbReference>
<dbReference type="CDD" id="cd07560">
    <property type="entry name" value="Peptidase_S41_CPP"/>
    <property type="match status" value="1"/>
</dbReference>
<keyword evidence="2 5" id="KW-0645">Protease</keyword>
<dbReference type="GO" id="GO:0030288">
    <property type="term" value="C:outer membrane-bounded periplasmic space"/>
    <property type="evidence" value="ECO:0007669"/>
    <property type="project" value="TreeGrafter"/>
</dbReference>
<dbReference type="InterPro" id="IPR029045">
    <property type="entry name" value="ClpP/crotonase-like_dom_sf"/>
</dbReference>
<evidence type="ECO:0000256" key="1">
    <source>
        <dbReference type="ARBA" id="ARBA00009179"/>
    </source>
</evidence>
<evidence type="ECO:0000256" key="6">
    <source>
        <dbReference type="SAM" id="Phobius"/>
    </source>
</evidence>
<dbReference type="InterPro" id="IPR001478">
    <property type="entry name" value="PDZ"/>
</dbReference>
<dbReference type="Gene3D" id="2.30.42.10">
    <property type="match status" value="1"/>
</dbReference>
<evidence type="ECO:0000256" key="3">
    <source>
        <dbReference type="ARBA" id="ARBA00022801"/>
    </source>
</evidence>
<feature type="transmembrane region" description="Helical" evidence="6">
    <location>
        <begin position="7"/>
        <end position="25"/>
    </location>
</feature>
<keyword evidence="9" id="KW-1185">Reference proteome</keyword>
<dbReference type="Pfam" id="PF03572">
    <property type="entry name" value="Peptidase_S41"/>
    <property type="match status" value="1"/>
</dbReference>
<dbReference type="OrthoDB" id="9812068at2"/>
<keyword evidence="6" id="KW-0812">Transmembrane</keyword>
<dbReference type="Pfam" id="PF01471">
    <property type="entry name" value="PG_binding_1"/>
    <property type="match status" value="1"/>
</dbReference>
<keyword evidence="4 5" id="KW-0720">Serine protease</keyword>
<protein>
    <submittedName>
        <fullName evidence="8">Peptidase S41</fullName>
    </submittedName>
</protein>
<dbReference type="EMBL" id="LTAO01000005">
    <property type="protein sequence ID" value="KYG33731.1"/>
    <property type="molecule type" value="Genomic_DNA"/>
</dbReference>
<dbReference type="Pfam" id="PF13180">
    <property type="entry name" value="PDZ_2"/>
    <property type="match status" value="1"/>
</dbReference>
<evidence type="ECO:0000313" key="8">
    <source>
        <dbReference type="EMBL" id="KYG33731.1"/>
    </source>
</evidence>
<dbReference type="GO" id="GO:0008236">
    <property type="term" value="F:serine-type peptidase activity"/>
    <property type="evidence" value="ECO:0007669"/>
    <property type="project" value="UniProtKB-KW"/>
</dbReference>
<dbReference type="PANTHER" id="PTHR32060">
    <property type="entry name" value="TAIL-SPECIFIC PROTEASE"/>
    <property type="match status" value="1"/>
</dbReference>
<dbReference type="GO" id="GO:0007165">
    <property type="term" value="P:signal transduction"/>
    <property type="evidence" value="ECO:0007669"/>
    <property type="project" value="TreeGrafter"/>
</dbReference>
<dbReference type="GO" id="GO:0006508">
    <property type="term" value="P:proteolysis"/>
    <property type="evidence" value="ECO:0007669"/>
    <property type="project" value="UniProtKB-KW"/>
</dbReference>
<evidence type="ECO:0000256" key="4">
    <source>
        <dbReference type="ARBA" id="ARBA00022825"/>
    </source>
</evidence>
<proteinExistence type="inferred from homology"/>
<dbReference type="PANTHER" id="PTHR32060:SF29">
    <property type="entry name" value="CARBOXY-TERMINAL PROCESSING PROTEASE CTPB"/>
    <property type="match status" value="1"/>
</dbReference>
<dbReference type="SMART" id="SM00228">
    <property type="entry name" value="PDZ"/>
    <property type="match status" value="1"/>
</dbReference>
<dbReference type="RefSeq" id="WP_061947789.1">
    <property type="nucleotide sequence ID" value="NZ_LTAO01000005.1"/>
</dbReference>
<evidence type="ECO:0000259" key="7">
    <source>
        <dbReference type="PROSITE" id="PS50106"/>
    </source>
</evidence>
<dbReference type="InterPro" id="IPR036365">
    <property type="entry name" value="PGBD-like_sf"/>
</dbReference>
<dbReference type="Proteomes" id="UP000075806">
    <property type="component" value="Unassembled WGS sequence"/>
</dbReference>
<dbReference type="SUPFAM" id="SSF50156">
    <property type="entry name" value="PDZ domain-like"/>
    <property type="match status" value="1"/>
</dbReference>
<dbReference type="InterPro" id="IPR002477">
    <property type="entry name" value="Peptidoglycan-bd-like"/>
</dbReference>
<dbReference type="GO" id="GO:0004175">
    <property type="term" value="F:endopeptidase activity"/>
    <property type="evidence" value="ECO:0007669"/>
    <property type="project" value="TreeGrafter"/>
</dbReference>
<evidence type="ECO:0000256" key="5">
    <source>
        <dbReference type="RuleBase" id="RU004404"/>
    </source>
</evidence>
<dbReference type="InterPro" id="IPR004447">
    <property type="entry name" value="Peptidase_S41A"/>
</dbReference>
<organism evidence="8 9">
    <name type="scientific">Alkalihalobacillus trypoxylicola</name>
    <dbReference type="NCBI Taxonomy" id="519424"/>
    <lineage>
        <taxon>Bacteria</taxon>
        <taxon>Bacillati</taxon>
        <taxon>Bacillota</taxon>
        <taxon>Bacilli</taxon>
        <taxon>Bacillales</taxon>
        <taxon>Bacillaceae</taxon>
        <taxon>Alkalihalobacillus</taxon>
    </lineage>
</organism>
<sequence>MSNKRSLYILLGVIVTLGFVGFFAINTFDLNPAEEVASTANNGNSIITESQENLSEQELVEKFTMALKIIEDQYIDEVEQDELIEGAIKGMLETLEDPYSDYMDQEMAHQFEESLDSHFEGIGAEVSMQNGRVTIVAPIRDSPAEKVGLQPNDQIIKIDGEEIEDLTLNEAVLQIRGEKGTTVRLTIERPGVSDLIDFDVVRDEIPIETLTSELIEQDGSKIGYIVISSFSVDTAERFEEALKELEAKEMDGLVIDVRGNPGGYLKSVEDIGSMIIPGGEPIVQIENRDGEKERHISSLNETKSYPIVGITDGASASASEILSAALIEAGGYDVVGLTTFGKGTVQQTIPMGDGSQLKLSLYRWLTSAGNNIHTEGVDPTVEVKQPEYFYVTPVLAEEPLKLEMMNEQIRSAQVMLIGLGYDLEREDGYFDEETKAAVEQFQSDQSLSVTGEIDEDTAGVLQTEIIEKVRDRENDEQLKKAIELVVEQK</sequence>
<dbReference type="Gene3D" id="1.10.101.10">
    <property type="entry name" value="PGBD-like superfamily/PGBD"/>
    <property type="match status" value="1"/>
</dbReference>
<feature type="domain" description="PDZ" evidence="7">
    <location>
        <begin position="112"/>
        <end position="176"/>
    </location>
</feature>
<keyword evidence="6" id="KW-1133">Transmembrane helix</keyword>
<dbReference type="InterPro" id="IPR036034">
    <property type="entry name" value="PDZ_sf"/>
</dbReference>